<gene>
    <name evidence="2" type="ORF">DFH07DRAFT_706464</name>
    <name evidence="1" type="ORF">DFH07DRAFT_707545</name>
    <name evidence="3" type="ORF">DFH07DRAFT_713706</name>
</gene>
<evidence type="ECO:0000313" key="1">
    <source>
        <dbReference type="EMBL" id="KAJ7731697.1"/>
    </source>
</evidence>
<sequence>VTRWSRVRLPNGQIARSRWKESTKPLSKLRTSRNVSVNCNGTTKFAEVHFYLLYMVRGVRKALAVVSFYGDYHRQLYEDSSKMYVTMQHLGNSGVQVIEIESIRSAVTIAP</sequence>
<dbReference type="EMBL" id="JARJLG010000181">
    <property type="protein sequence ID" value="KAJ7731697.1"/>
    <property type="molecule type" value="Genomic_DNA"/>
</dbReference>
<evidence type="ECO:0000313" key="4">
    <source>
        <dbReference type="Proteomes" id="UP001215280"/>
    </source>
</evidence>
<organism evidence="2 4">
    <name type="scientific">Mycena maculata</name>
    <dbReference type="NCBI Taxonomy" id="230809"/>
    <lineage>
        <taxon>Eukaryota</taxon>
        <taxon>Fungi</taxon>
        <taxon>Dikarya</taxon>
        <taxon>Basidiomycota</taxon>
        <taxon>Agaricomycotina</taxon>
        <taxon>Agaricomycetes</taxon>
        <taxon>Agaricomycetidae</taxon>
        <taxon>Agaricales</taxon>
        <taxon>Marasmiineae</taxon>
        <taxon>Mycenaceae</taxon>
        <taxon>Mycena</taxon>
    </lineage>
</organism>
<dbReference type="Proteomes" id="UP001215280">
    <property type="component" value="Unassembled WGS sequence"/>
</dbReference>
<evidence type="ECO:0000313" key="2">
    <source>
        <dbReference type="EMBL" id="KAJ7756379.1"/>
    </source>
</evidence>
<feature type="non-terminal residue" evidence="2">
    <location>
        <position position="1"/>
    </location>
</feature>
<protein>
    <submittedName>
        <fullName evidence="2">Uncharacterized protein</fullName>
    </submittedName>
</protein>
<feature type="non-terminal residue" evidence="2">
    <location>
        <position position="111"/>
    </location>
</feature>
<proteinExistence type="predicted"/>
<accession>A0AAD7J3M9</accession>
<name>A0AAD7J3M9_9AGAR</name>
<dbReference type="EMBL" id="JARJLG010000050">
    <property type="protein sequence ID" value="KAJ7760060.1"/>
    <property type="molecule type" value="Genomic_DNA"/>
</dbReference>
<keyword evidence="4" id="KW-1185">Reference proteome</keyword>
<comment type="caution">
    <text evidence="2">The sequence shown here is derived from an EMBL/GenBank/DDBJ whole genome shotgun (WGS) entry which is preliminary data.</text>
</comment>
<dbReference type="AlphaFoldDB" id="A0AAD7J3M9"/>
<dbReference type="EMBL" id="JARJLG010000061">
    <property type="protein sequence ID" value="KAJ7756379.1"/>
    <property type="molecule type" value="Genomic_DNA"/>
</dbReference>
<evidence type="ECO:0000313" key="3">
    <source>
        <dbReference type="EMBL" id="KAJ7760060.1"/>
    </source>
</evidence>
<reference evidence="2" key="1">
    <citation type="submission" date="2023-03" db="EMBL/GenBank/DDBJ databases">
        <title>Massive genome expansion in bonnet fungi (Mycena s.s.) driven by repeated elements and novel gene families across ecological guilds.</title>
        <authorList>
            <consortium name="Lawrence Berkeley National Laboratory"/>
            <person name="Harder C.B."/>
            <person name="Miyauchi S."/>
            <person name="Viragh M."/>
            <person name="Kuo A."/>
            <person name="Thoen E."/>
            <person name="Andreopoulos B."/>
            <person name="Lu D."/>
            <person name="Skrede I."/>
            <person name="Drula E."/>
            <person name="Henrissat B."/>
            <person name="Morin E."/>
            <person name="Kohler A."/>
            <person name="Barry K."/>
            <person name="LaButti K."/>
            <person name="Morin E."/>
            <person name="Salamov A."/>
            <person name="Lipzen A."/>
            <person name="Mereny Z."/>
            <person name="Hegedus B."/>
            <person name="Baldrian P."/>
            <person name="Stursova M."/>
            <person name="Weitz H."/>
            <person name="Taylor A."/>
            <person name="Grigoriev I.V."/>
            <person name="Nagy L.G."/>
            <person name="Martin F."/>
            <person name="Kauserud H."/>
        </authorList>
    </citation>
    <scope>NUCLEOTIDE SEQUENCE</scope>
    <source>
        <strain evidence="2">CBHHK188m</strain>
    </source>
</reference>